<comment type="caution">
    <text evidence="2">The sequence shown here is derived from an EMBL/GenBank/DDBJ whole genome shotgun (WGS) entry which is preliminary data.</text>
</comment>
<dbReference type="RefSeq" id="WP_111359993.1">
    <property type="nucleotide sequence ID" value="NZ_NPEU01000525.1"/>
</dbReference>
<dbReference type="InterPro" id="IPR038696">
    <property type="entry name" value="IalB_sf"/>
</dbReference>
<reference evidence="2 3" key="1">
    <citation type="submission" date="2017-07" db="EMBL/GenBank/DDBJ databases">
        <title>Draft Genome Sequences of Select Purple Nonsulfur Bacteria.</title>
        <authorList>
            <person name="Lasarre B."/>
            <person name="Mckinlay J.B."/>
        </authorList>
    </citation>
    <scope>NUCLEOTIDE SEQUENCE [LARGE SCALE GENOMIC DNA]</scope>
    <source>
        <strain evidence="2 3">DSM 11907</strain>
    </source>
</reference>
<organism evidence="2 3">
    <name type="scientific">Rhodoplanes elegans</name>
    <dbReference type="NCBI Taxonomy" id="29408"/>
    <lineage>
        <taxon>Bacteria</taxon>
        <taxon>Pseudomonadati</taxon>
        <taxon>Pseudomonadota</taxon>
        <taxon>Alphaproteobacteria</taxon>
        <taxon>Hyphomicrobiales</taxon>
        <taxon>Nitrobacteraceae</taxon>
        <taxon>Rhodoplanes</taxon>
    </lineage>
</organism>
<dbReference type="Proteomes" id="UP000248863">
    <property type="component" value="Unassembled WGS sequence"/>
</dbReference>
<sequence length="209" mass="22396">QQRPAAPAQAPAAPAAPQQAQQGQQQGPQLIYSPWAKFCGKGQDANAKQVCFTGKDARTEAGQPVIAAALIEPEGEPKKLFRITLPSPLQLQYGTRVIVDQQQPMTGPFFTCFANGCMADYEATPDMITKLKGGQMLTIQAINLAGAAISFPLPLTDFKKANEGPPTDPKVFEEQQKKLQEELQKRAEEARKKLEGQGGAPAAGAQPGR</sequence>
<feature type="region of interest" description="Disordered" evidence="1">
    <location>
        <begin position="159"/>
        <end position="209"/>
    </location>
</feature>
<keyword evidence="3" id="KW-1185">Reference proteome</keyword>
<name>A0A327JYC9_9BRAD</name>
<dbReference type="OrthoDB" id="8017994at2"/>
<proteinExistence type="predicted"/>
<dbReference type="EMBL" id="NPEU01000525">
    <property type="protein sequence ID" value="RAI31177.1"/>
    <property type="molecule type" value="Genomic_DNA"/>
</dbReference>
<dbReference type="Gene3D" id="2.60.40.1880">
    <property type="entry name" value="Invasion associated locus B (IalB) protein"/>
    <property type="match status" value="1"/>
</dbReference>
<feature type="region of interest" description="Disordered" evidence="1">
    <location>
        <begin position="1"/>
        <end position="27"/>
    </location>
</feature>
<protein>
    <submittedName>
        <fullName evidence="2">Invasion-associated locus B family protein</fullName>
    </submittedName>
</protein>
<dbReference type="InterPro" id="IPR010642">
    <property type="entry name" value="Invasion_prot_B"/>
</dbReference>
<feature type="compositionally biased region" description="Basic and acidic residues" evidence="1">
    <location>
        <begin position="170"/>
        <end position="195"/>
    </location>
</feature>
<evidence type="ECO:0000256" key="1">
    <source>
        <dbReference type="SAM" id="MobiDB-lite"/>
    </source>
</evidence>
<dbReference type="AlphaFoldDB" id="A0A327JYC9"/>
<feature type="non-terminal residue" evidence="2">
    <location>
        <position position="1"/>
    </location>
</feature>
<evidence type="ECO:0000313" key="2">
    <source>
        <dbReference type="EMBL" id="RAI31177.1"/>
    </source>
</evidence>
<evidence type="ECO:0000313" key="3">
    <source>
        <dbReference type="Proteomes" id="UP000248863"/>
    </source>
</evidence>
<accession>A0A327JYC9</accession>
<dbReference type="Pfam" id="PF06776">
    <property type="entry name" value="IalB"/>
    <property type="match status" value="1"/>
</dbReference>
<gene>
    <name evidence="2" type="ORF">CH338_26305</name>
</gene>